<reference evidence="3 4" key="1">
    <citation type="submission" date="2023-07" db="EMBL/GenBank/DDBJ databases">
        <title>Genomic Encyclopedia of Type Strains, Phase IV (KMG-IV): sequencing the most valuable type-strain genomes for metagenomic binning, comparative biology and taxonomic classification.</title>
        <authorList>
            <person name="Goeker M."/>
        </authorList>
    </citation>
    <scope>NUCLEOTIDE SEQUENCE [LARGE SCALE GENOMIC DNA]</scope>
    <source>
        <strain evidence="3 4">DSM 5896</strain>
    </source>
</reference>
<dbReference type="NCBIfam" id="NF008528">
    <property type="entry name" value="PRK11463.1-2"/>
    <property type="match status" value="1"/>
</dbReference>
<dbReference type="Proteomes" id="UP001237448">
    <property type="component" value="Unassembled WGS sequence"/>
</dbReference>
<dbReference type="RefSeq" id="WP_307426353.1">
    <property type="nucleotide sequence ID" value="NZ_JAUSVK010000001.1"/>
</dbReference>
<feature type="transmembrane region" description="Helical" evidence="2">
    <location>
        <begin position="12"/>
        <end position="34"/>
    </location>
</feature>
<evidence type="ECO:0000256" key="1">
    <source>
        <dbReference type="SAM" id="MobiDB-lite"/>
    </source>
</evidence>
<feature type="region of interest" description="Disordered" evidence="1">
    <location>
        <begin position="127"/>
        <end position="152"/>
    </location>
</feature>
<dbReference type="InterPro" id="IPR007313">
    <property type="entry name" value="FxsA"/>
</dbReference>
<keyword evidence="2" id="KW-1133">Transmembrane helix</keyword>
<feature type="transmembrane region" description="Helical" evidence="2">
    <location>
        <begin position="40"/>
        <end position="58"/>
    </location>
</feature>
<dbReference type="PANTHER" id="PTHR35335:SF1">
    <property type="entry name" value="UPF0716 PROTEIN FXSA"/>
    <property type="match status" value="1"/>
</dbReference>
<comment type="caution">
    <text evidence="3">The sequence shown here is derived from an EMBL/GenBank/DDBJ whole genome shotgun (WGS) entry which is preliminary data.</text>
</comment>
<gene>
    <name evidence="3" type="ORF">J3R73_002248</name>
</gene>
<keyword evidence="2" id="KW-0812">Transmembrane</keyword>
<dbReference type="PANTHER" id="PTHR35335">
    <property type="entry name" value="UPF0716 PROTEIN FXSA"/>
    <property type="match status" value="1"/>
</dbReference>
<feature type="compositionally biased region" description="Basic and acidic residues" evidence="1">
    <location>
        <begin position="134"/>
        <end position="152"/>
    </location>
</feature>
<evidence type="ECO:0000313" key="3">
    <source>
        <dbReference type="EMBL" id="MDQ0392456.1"/>
    </source>
</evidence>
<protein>
    <submittedName>
        <fullName evidence="3">UPF0716 family protein affecting phage T7 exclusion</fullName>
    </submittedName>
</protein>
<dbReference type="Pfam" id="PF04186">
    <property type="entry name" value="FxsA"/>
    <property type="match status" value="1"/>
</dbReference>
<keyword evidence="4" id="KW-1185">Reference proteome</keyword>
<name>A0ABU0FCV9_9HYPH</name>
<dbReference type="EMBL" id="JAUSVK010000001">
    <property type="protein sequence ID" value="MDQ0392456.1"/>
    <property type="molecule type" value="Genomic_DNA"/>
</dbReference>
<feature type="transmembrane region" description="Helical" evidence="2">
    <location>
        <begin position="87"/>
        <end position="112"/>
    </location>
</feature>
<accession>A0ABU0FCV9</accession>
<proteinExistence type="predicted"/>
<evidence type="ECO:0000313" key="4">
    <source>
        <dbReference type="Proteomes" id="UP001237448"/>
    </source>
</evidence>
<organism evidence="3 4">
    <name type="scientific">Labrys monachus</name>
    <dbReference type="NCBI Taxonomy" id="217067"/>
    <lineage>
        <taxon>Bacteria</taxon>
        <taxon>Pseudomonadati</taxon>
        <taxon>Pseudomonadota</taxon>
        <taxon>Alphaproteobacteria</taxon>
        <taxon>Hyphomicrobiales</taxon>
        <taxon>Xanthobacteraceae</taxon>
        <taxon>Labrys</taxon>
    </lineage>
</organism>
<keyword evidence="2" id="KW-0472">Membrane</keyword>
<evidence type="ECO:0000256" key="2">
    <source>
        <dbReference type="SAM" id="Phobius"/>
    </source>
</evidence>
<sequence>MTTRSIDIPPRRLWLGLAALVVLPFAEFAAFFWVADRLGLSLTLLLLIATSFLGVSLLRHQGSSAFRRLLRAFGSGEASGGAARESLMLAAGGALMILPGFVTDAIGFGLMVPALLRSWKEGSAVAPSRPARAGGDRGVIDLGRDEWKPVDE</sequence>